<dbReference type="EMBL" id="GBXM01095052">
    <property type="protein sequence ID" value="JAH13525.1"/>
    <property type="molecule type" value="Transcribed_RNA"/>
</dbReference>
<accession>A0A0E9QB15</accession>
<evidence type="ECO:0000313" key="1">
    <source>
        <dbReference type="EMBL" id="JAH13525.1"/>
    </source>
</evidence>
<name>A0A0E9QB15_ANGAN</name>
<reference evidence="1" key="2">
    <citation type="journal article" date="2015" name="Fish Shellfish Immunol.">
        <title>Early steps in the European eel (Anguilla anguilla)-Vibrio vulnificus interaction in the gills: Role of the RtxA13 toxin.</title>
        <authorList>
            <person name="Callol A."/>
            <person name="Pajuelo D."/>
            <person name="Ebbesson L."/>
            <person name="Teles M."/>
            <person name="MacKenzie S."/>
            <person name="Amaro C."/>
        </authorList>
    </citation>
    <scope>NUCLEOTIDE SEQUENCE</scope>
</reference>
<proteinExistence type="predicted"/>
<reference evidence="1" key="1">
    <citation type="submission" date="2014-11" db="EMBL/GenBank/DDBJ databases">
        <authorList>
            <person name="Amaro Gonzalez C."/>
        </authorList>
    </citation>
    <scope>NUCLEOTIDE SEQUENCE</scope>
</reference>
<sequence>MGVIYVMLKMLRMVLLQYNGIFRHRVTSASQNIFQTACLSDTYERKRKYKS</sequence>
<organism evidence="1">
    <name type="scientific">Anguilla anguilla</name>
    <name type="common">European freshwater eel</name>
    <name type="synonym">Muraena anguilla</name>
    <dbReference type="NCBI Taxonomy" id="7936"/>
    <lineage>
        <taxon>Eukaryota</taxon>
        <taxon>Metazoa</taxon>
        <taxon>Chordata</taxon>
        <taxon>Craniata</taxon>
        <taxon>Vertebrata</taxon>
        <taxon>Euteleostomi</taxon>
        <taxon>Actinopterygii</taxon>
        <taxon>Neopterygii</taxon>
        <taxon>Teleostei</taxon>
        <taxon>Anguilliformes</taxon>
        <taxon>Anguillidae</taxon>
        <taxon>Anguilla</taxon>
    </lineage>
</organism>
<protein>
    <submittedName>
        <fullName evidence="1">Uncharacterized protein</fullName>
    </submittedName>
</protein>
<dbReference type="AlphaFoldDB" id="A0A0E9QB15"/>